<evidence type="ECO:0000259" key="12">
    <source>
        <dbReference type="Pfam" id="PF23760"/>
    </source>
</evidence>
<dbReference type="InterPro" id="IPR001680">
    <property type="entry name" value="WD40_rpt"/>
</dbReference>
<sequence>MPGSIAASRCGSPVRPLRSSTPTTKSRAPSPLRAVVDWVAAVKPLESDAAWPAAAAAEAGMDASPGESAASSVYACSMTSSPPQRVLAAASVADLSTGVREPDVADDEAELLQSRLADTRSVLFAPAGSPRRSRSCDSRCSIESISEHPASSVDTEPVAPLPRAAGVRCERCITQARIAIRENLETAGELRLGAFVARRHPPTMGETEFVMPDMDKVFSSAWLSDTDIVLGTKCNKLLVLNTLTGKSVEIPSPVVSHTAESQPQAAPLPLYSPAIGFGVGFGAAAALPNSGAQAAPQMPLRAHPVVHRTTIMGPQHCAGIHSVTINPSKTLIAVGGGRPTDIVHIYRLPTFEPYALLQGHKDVVFSVAWLNDTTLVSGSRDSHLMQWSLRRGAEATVMSTYPLESPIPIFEPISAKKEHRGKVRDLGFDPFTRQAFTLSSDGSVKIWDAAARSCDVVATVPLYHTSETVCLSLDYRHHLVAVGSQSHISIIDPRVGGIVHIFESRDEGWGVRSLCANGDIFAVGGGLGRISFYDMRAQQYLSWRRQPLGVRETEGAYIPTRTPGMFQHMATEFPLLAPAPRQAALQPSSSNAVHAAPGVLPEISRAAAAACGLSGATLGIEPANGPGDRTFLQSGHGWLDKDRIYMNHFQGADIRNAVYTLSFDSTGRRMFAAGGPLQLNLRGSYLGLWQ</sequence>
<feature type="repeat" description="WD" evidence="10">
    <location>
        <begin position="416"/>
        <end position="448"/>
    </location>
</feature>
<dbReference type="EMBL" id="JADGIZ020000002">
    <property type="protein sequence ID" value="KAL2919634.1"/>
    <property type="molecule type" value="Genomic_DNA"/>
</dbReference>
<keyword evidence="14" id="KW-1185">Reference proteome</keyword>
<dbReference type="PROSITE" id="PS50082">
    <property type="entry name" value="WD_REPEATS_2"/>
    <property type="match status" value="2"/>
</dbReference>
<feature type="repeat" description="WD" evidence="10">
    <location>
        <begin position="357"/>
        <end position="397"/>
    </location>
</feature>
<feature type="domain" description="DDB1- and CUL4-associated factor 12 beta-propeller" evidence="12">
    <location>
        <begin position="630"/>
        <end position="689"/>
    </location>
</feature>
<comment type="pathway">
    <text evidence="3">Protein modification; protein ubiquitination.</text>
</comment>
<evidence type="ECO:0000313" key="14">
    <source>
        <dbReference type="Proteomes" id="UP001527925"/>
    </source>
</evidence>
<name>A0ABR4NJH4_9FUNG</name>
<keyword evidence="5 10" id="KW-0853">WD repeat</keyword>
<feature type="region of interest" description="Disordered" evidence="11">
    <location>
        <begin position="1"/>
        <end position="30"/>
    </location>
</feature>
<keyword evidence="8" id="KW-0539">Nucleus</keyword>
<feature type="compositionally biased region" description="Polar residues" evidence="11">
    <location>
        <begin position="18"/>
        <end position="27"/>
    </location>
</feature>
<evidence type="ECO:0000256" key="7">
    <source>
        <dbReference type="ARBA" id="ARBA00022786"/>
    </source>
</evidence>
<accession>A0ABR4NJH4</accession>
<comment type="caution">
    <text evidence="13">The sequence shown here is derived from an EMBL/GenBank/DDBJ whole genome shotgun (WGS) entry which is preliminary data.</text>
</comment>
<keyword evidence="7" id="KW-0833">Ubl conjugation pathway</keyword>
<gene>
    <name evidence="13" type="ORF">HK105_200547</name>
</gene>
<protein>
    <recommendedName>
        <fullName evidence="12">DDB1- and CUL4-associated factor 12 beta-propeller domain-containing protein</fullName>
    </recommendedName>
</protein>
<dbReference type="Gene3D" id="2.130.10.10">
    <property type="entry name" value="YVTN repeat-like/Quinoprotein amine dehydrogenase"/>
    <property type="match status" value="2"/>
</dbReference>
<dbReference type="SUPFAM" id="SSF50978">
    <property type="entry name" value="WD40 repeat-like"/>
    <property type="match status" value="1"/>
</dbReference>
<dbReference type="InterPro" id="IPR051191">
    <property type="entry name" value="DCAF12"/>
</dbReference>
<dbReference type="InterPro" id="IPR056151">
    <property type="entry name" value="Beta-prop_DCAF12"/>
</dbReference>
<feature type="domain" description="DDB1- and CUL4-associated factor 12 beta-propeller" evidence="12">
    <location>
        <begin position="314"/>
        <end position="543"/>
    </location>
</feature>
<evidence type="ECO:0000256" key="1">
    <source>
        <dbReference type="ARBA" id="ARBA00004123"/>
    </source>
</evidence>
<dbReference type="InterPro" id="IPR036322">
    <property type="entry name" value="WD40_repeat_dom_sf"/>
</dbReference>
<keyword evidence="6" id="KW-0677">Repeat</keyword>
<dbReference type="PANTHER" id="PTHR19860">
    <property type="entry name" value="DDB1- AND CUL4-ASSOCIATED FACTOR 12-RELATED"/>
    <property type="match status" value="1"/>
</dbReference>
<keyword evidence="4" id="KW-0963">Cytoplasm</keyword>
<evidence type="ECO:0000256" key="4">
    <source>
        <dbReference type="ARBA" id="ARBA00022490"/>
    </source>
</evidence>
<evidence type="ECO:0000256" key="5">
    <source>
        <dbReference type="ARBA" id="ARBA00022574"/>
    </source>
</evidence>
<evidence type="ECO:0000256" key="11">
    <source>
        <dbReference type="SAM" id="MobiDB-lite"/>
    </source>
</evidence>
<evidence type="ECO:0000256" key="2">
    <source>
        <dbReference type="ARBA" id="ARBA00004496"/>
    </source>
</evidence>
<dbReference type="PANTHER" id="PTHR19860:SF16">
    <property type="entry name" value="DDB1- AND CUL4-ASSOCIATED FACTOR 12"/>
    <property type="match status" value="1"/>
</dbReference>
<dbReference type="InterPro" id="IPR015943">
    <property type="entry name" value="WD40/YVTN_repeat-like_dom_sf"/>
</dbReference>
<dbReference type="Pfam" id="PF23760">
    <property type="entry name" value="Beta-prop_DCAF12"/>
    <property type="match status" value="3"/>
</dbReference>
<dbReference type="SMART" id="SM00320">
    <property type="entry name" value="WD40"/>
    <property type="match status" value="5"/>
</dbReference>
<feature type="domain" description="DDB1- and CUL4-associated factor 12 beta-propeller" evidence="12">
    <location>
        <begin position="204"/>
        <end position="251"/>
    </location>
</feature>
<comment type="subcellular location">
    <subcellularLocation>
        <location evidence="2">Cytoplasm</location>
    </subcellularLocation>
    <subcellularLocation>
        <location evidence="1">Nucleus</location>
    </subcellularLocation>
</comment>
<proteinExistence type="inferred from homology"/>
<evidence type="ECO:0000256" key="10">
    <source>
        <dbReference type="PROSITE-ProRule" id="PRU00221"/>
    </source>
</evidence>
<comment type="similarity">
    <text evidence="9">Belongs to the WD repeat DCAF12 family.</text>
</comment>
<reference evidence="13 14" key="1">
    <citation type="submission" date="2023-09" db="EMBL/GenBank/DDBJ databases">
        <title>Pangenome analysis of Batrachochytrium dendrobatidis and related Chytrids.</title>
        <authorList>
            <person name="Yacoub M.N."/>
            <person name="Stajich J.E."/>
            <person name="James T.Y."/>
        </authorList>
    </citation>
    <scope>NUCLEOTIDE SEQUENCE [LARGE SCALE GENOMIC DNA]</scope>
    <source>
        <strain evidence="13 14">JEL0888</strain>
    </source>
</reference>
<evidence type="ECO:0000256" key="8">
    <source>
        <dbReference type="ARBA" id="ARBA00023242"/>
    </source>
</evidence>
<evidence type="ECO:0000256" key="6">
    <source>
        <dbReference type="ARBA" id="ARBA00022737"/>
    </source>
</evidence>
<organism evidence="13 14">
    <name type="scientific">Polyrhizophydium stewartii</name>
    <dbReference type="NCBI Taxonomy" id="2732419"/>
    <lineage>
        <taxon>Eukaryota</taxon>
        <taxon>Fungi</taxon>
        <taxon>Fungi incertae sedis</taxon>
        <taxon>Chytridiomycota</taxon>
        <taxon>Chytridiomycota incertae sedis</taxon>
        <taxon>Chytridiomycetes</taxon>
        <taxon>Rhizophydiales</taxon>
        <taxon>Rhizophydiales incertae sedis</taxon>
        <taxon>Polyrhizophydium</taxon>
    </lineage>
</organism>
<dbReference type="PROSITE" id="PS50294">
    <property type="entry name" value="WD_REPEATS_REGION"/>
    <property type="match status" value="2"/>
</dbReference>
<dbReference type="Proteomes" id="UP001527925">
    <property type="component" value="Unassembled WGS sequence"/>
</dbReference>
<evidence type="ECO:0000313" key="13">
    <source>
        <dbReference type="EMBL" id="KAL2919634.1"/>
    </source>
</evidence>
<evidence type="ECO:0000256" key="9">
    <source>
        <dbReference type="ARBA" id="ARBA00038022"/>
    </source>
</evidence>
<evidence type="ECO:0000256" key="3">
    <source>
        <dbReference type="ARBA" id="ARBA00004906"/>
    </source>
</evidence>